<dbReference type="EMBL" id="EU967797">
    <property type="protein sequence ID" value="ACG39915.1"/>
    <property type="molecule type" value="mRNA"/>
</dbReference>
<feature type="transmembrane region" description="Helical" evidence="1">
    <location>
        <begin position="294"/>
        <end position="317"/>
    </location>
</feature>
<reference evidence="2" key="1">
    <citation type="journal article" date="2009" name="Plant Mol. Biol.">
        <title>Insights into corn genes derived from large-scale cDNA sequencing.</title>
        <authorList>
            <person name="Alexandrov N.N."/>
            <person name="Brover V.V."/>
            <person name="Freidin S."/>
            <person name="Troukhan M.E."/>
            <person name="Tatarinova T.V."/>
            <person name="Zhang H."/>
            <person name="Swaller T.J."/>
            <person name="Lu Y.P."/>
            <person name="Bouck J."/>
            <person name="Flavell R.B."/>
            <person name="Feldmann K.A."/>
        </authorList>
    </citation>
    <scope>NUCLEOTIDE SEQUENCE</scope>
</reference>
<keyword evidence="1" id="KW-0812">Transmembrane</keyword>
<dbReference type="PANTHER" id="PTHR32133:SF315">
    <property type="entry name" value="F-BOX DOMAIN-CONTAINING PROTEIN"/>
    <property type="match status" value="1"/>
</dbReference>
<dbReference type="InterPro" id="IPR036047">
    <property type="entry name" value="F-box-like_dom_sf"/>
</dbReference>
<organism evidence="2">
    <name type="scientific">Zea mays</name>
    <name type="common">Maize</name>
    <dbReference type="NCBI Taxonomy" id="4577"/>
    <lineage>
        <taxon>Eukaryota</taxon>
        <taxon>Viridiplantae</taxon>
        <taxon>Streptophyta</taxon>
        <taxon>Embryophyta</taxon>
        <taxon>Tracheophyta</taxon>
        <taxon>Spermatophyta</taxon>
        <taxon>Magnoliopsida</taxon>
        <taxon>Liliopsida</taxon>
        <taxon>Poales</taxon>
        <taxon>Poaceae</taxon>
        <taxon>PACMAD clade</taxon>
        <taxon>Panicoideae</taxon>
        <taxon>Andropogonodae</taxon>
        <taxon>Andropogoneae</taxon>
        <taxon>Tripsacinae</taxon>
        <taxon>Zea</taxon>
    </lineage>
</organism>
<evidence type="ECO:0000256" key="1">
    <source>
        <dbReference type="SAM" id="Phobius"/>
    </source>
</evidence>
<keyword evidence="1" id="KW-0472">Membrane</keyword>
<sequence>MTLPQPQDIIVEQIFLRVPPDDPARLLRGALVCKHWARLLAHRDFRRRYGERHGGLPPLLGFFANKISTDGVARFVPTLAFSPVLRHDGYRAHDARHGRVLLNRIMGGGSGASHALAVWDPVTDDHQSLPLFPWPPHQQLNSWNAAVLCASSSCYGHHLDCRPGHFLVAFVGMDAKEMFARVYSSESAAWGNVTSARLPGSHFHDKLPGALARNAIYFVLGPEHGMVKYDLATGKLSLVAVPETLTLDGWCLMTMEDGGLGFAELNLHSTLTLWSMVDEGRWAVSRAIDLTDRLPVIALAVSTCMVAFADIAGVIFLRTTDGLYTYDLKTEQSILVMDNDFYGIIPYASFYTPVLRVATTGEGSASTS</sequence>
<evidence type="ECO:0000313" key="2">
    <source>
        <dbReference type="EMBL" id="ACG39915.1"/>
    </source>
</evidence>
<proteinExistence type="evidence at transcript level"/>
<name>B6TS32_MAIZE</name>
<dbReference type="SUPFAM" id="SSF81383">
    <property type="entry name" value="F-box domain"/>
    <property type="match status" value="1"/>
</dbReference>
<dbReference type="ExpressionAtlas" id="B6TS32">
    <property type="expression patterns" value="baseline"/>
</dbReference>
<accession>B6TS32</accession>
<protein>
    <submittedName>
        <fullName evidence="2">F-box domain containing protein</fullName>
    </submittedName>
</protein>
<dbReference type="PANTHER" id="PTHR32133">
    <property type="entry name" value="OS07G0120400 PROTEIN"/>
    <property type="match status" value="1"/>
</dbReference>
<keyword evidence="1" id="KW-1133">Transmembrane helix</keyword>
<dbReference type="AlphaFoldDB" id="B6TS32"/>